<feature type="region of interest" description="Disordered" evidence="8">
    <location>
        <begin position="313"/>
        <end position="595"/>
    </location>
</feature>
<dbReference type="PROSITE" id="PS50196">
    <property type="entry name" value="RANBD1"/>
    <property type="match status" value="1"/>
</dbReference>
<feature type="compositionally biased region" description="Low complexity" evidence="8">
    <location>
        <begin position="456"/>
        <end position="472"/>
    </location>
</feature>
<keyword evidence="4" id="KW-0653">Protein transport</keyword>
<evidence type="ECO:0000313" key="10">
    <source>
        <dbReference type="EMBL" id="SCU80496.1"/>
    </source>
</evidence>
<feature type="compositionally biased region" description="Basic residues" evidence="8">
    <location>
        <begin position="40"/>
        <end position="52"/>
    </location>
</feature>
<feature type="compositionally biased region" description="Polar residues" evidence="8">
    <location>
        <begin position="320"/>
        <end position="344"/>
    </location>
</feature>
<dbReference type="InterPro" id="IPR053074">
    <property type="entry name" value="NPC_Nucleoporin"/>
</dbReference>
<name>A0A1G4IUH4_9SACH</name>
<dbReference type="GO" id="GO:0015031">
    <property type="term" value="P:protein transport"/>
    <property type="evidence" value="ECO:0007669"/>
    <property type="project" value="UniProtKB-KW"/>
</dbReference>
<evidence type="ECO:0000313" key="11">
    <source>
        <dbReference type="Proteomes" id="UP000191024"/>
    </source>
</evidence>
<evidence type="ECO:0000256" key="2">
    <source>
        <dbReference type="ARBA" id="ARBA00022448"/>
    </source>
</evidence>
<dbReference type="STRING" id="1230905.A0A1G4IUH4"/>
<evidence type="ECO:0000256" key="1">
    <source>
        <dbReference type="ARBA" id="ARBA00004567"/>
    </source>
</evidence>
<feature type="compositionally biased region" description="Polar residues" evidence="8">
    <location>
        <begin position="402"/>
        <end position="437"/>
    </location>
</feature>
<evidence type="ECO:0000256" key="7">
    <source>
        <dbReference type="ARBA" id="ARBA00023242"/>
    </source>
</evidence>
<comment type="subcellular location">
    <subcellularLocation>
        <location evidence="1">Nucleus</location>
        <location evidence="1">Nuclear pore complex</location>
    </subcellularLocation>
</comment>
<dbReference type="PANTHER" id="PTHR38697:SF1">
    <property type="entry name" value="NUCLEAR PORE COMPLEX PROTEIN SIMILAR TO S. CEREVISIAE NUP2 (EUROFUNG)"/>
    <property type="match status" value="1"/>
</dbReference>
<protein>
    <submittedName>
        <fullName evidence="10">LAMI_0B02652g1_1</fullName>
    </submittedName>
</protein>
<keyword evidence="11" id="KW-1185">Reference proteome</keyword>
<dbReference type="InterPro" id="IPR000156">
    <property type="entry name" value="Ran_bind_dom"/>
</dbReference>
<organism evidence="10 11">
    <name type="scientific">Lachancea mirantina</name>
    <dbReference type="NCBI Taxonomy" id="1230905"/>
    <lineage>
        <taxon>Eukaryota</taxon>
        <taxon>Fungi</taxon>
        <taxon>Dikarya</taxon>
        <taxon>Ascomycota</taxon>
        <taxon>Saccharomycotina</taxon>
        <taxon>Saccharomycetes</taxon>
        <taxon>Saccharomycetales</taxon>
        <taxon>Saccharomycetaceae</taxon>
        <taxon>Lachancea</taxon>
    </lineage>
</organism>
<keyword evidence="2" id="KW-0813">Transport</keyword>
<dbReference type="Pfam" id="PF08911">
    <property type="entry name" value="NUP50"/>
    <property type="match status" value="1"/>
</dbReference>
<feature type="compositionally biased region" description="Basic and acidic residues" evidence="8">
    <location>
        <begin position="555"/>
        <end position="571"/>
    </location>
</feature>
<dbReference type="Pfam" id="PF00638">
    <property type="entry name" value="Ran_BP1"/>
    <property type="match status" value="1"/>
</dbReference>
<feature type="region of interest" description="Disordered" evidence="8">
    <location>
        <begin position="71"/>
        <end position="91"/>
    </location>
</feature>
<feature type="compositionally biased region" description="Polar residues" evidence="8">
    <location>
        <begin position="173"/>
        <end position="190"/>
    </location>
</feature>
<dbReference type="Gene3D" id="2.30.29.30">
    <property type="entry name" value="Pleckstrin-homology domain (PH domain)/Phosphotyrosine-binding domain (PTB)"/>
    <property type="match status" value="1"/>
</dbReference>
<dbReference type="EMBL" id="LT598464">
    <property type="protein sequence ID" value="SCU80496.1"/>
    <property type="molecule type" value="Genomic_DNA"/>
</dbReference>
<dbReference type="InterPro" id="IPR011993">
    <property type="entry name" value="PH-like_dom_sf"/>
</dbReference>
<dbReference type="SMART" id="SM00160">
    <property type="entry name" value="RanBD"/>
    <property type="match status" value="1"/>
</dbReference>
<evidence type="ECO:0000256" key="8">
    <source>
        <dbReference type="SAM" id="MobiDB-lite"/>
    </source>
</evidence>
<feature type="region of interest" description="Disordered" evidence="8">
    <location>
        <begin position="146"/>
        <end position="262"/>
    </location>
</feature>
<reference evidence="10 11" key="1">
    <citation type="submission" date="2016-03" db="EMBL/GenBank/DDBJ databases">
        <authorList>
            <person name="Devillers H."/>
        </authorList>
    </citation>
    <scope>NUCLEOTIDE SEQUENCE [LARGE SCALE GENOMIC DNA]</scope>
    <source>
        <strain evidence="10">CBS 11717</strain>
    </source>
</reference>
<feature type="region of interest" description="Disordered" evidence="8">
    <location>
        <begin position="1"/>
        <end position="57"/>
    </location>
</feature>
<sequence>MAKRIADAQITRENFREDSDGEENGNSTVNFKKASEDVMRKRKIAQPRKKHMSFQSNYNESSMANAFSLGKKTAETKEQGAPSSVSSGESVPNFNTKLNALNLQFRDKVNEFITSNPVVDLSSVLDKYKAYLDKIHDDNVKTFASAPKEKVPKNQEPVASSTAGAKNDKGPTFTLTEQPKTSSPVFTFGQQKKRQAALSDSEDEVEIKGPSFTFTGNDPKAKSPFTFKPASEKSPAFGSRPSQAESKSVSETKPEVVGQEKEPAFNFVSNSLKFGQTPANANANASVDVNAAQQANTAPSSSFSFAFGKPAESAAKPSFSFGTATSAPTETKSMGDATSTSGIKTFNDDQSKAQITTDFKASSGSQKEPQINDEAGARAPTSLFGVSTPSASSSEKKPAFSFGSTTSTFGKDNSRTSAPAATPSFTFGKSSETSSSNKEAKPDTASVVPKPSFSFGKSTSTNDSNGTTSSKGFTVGVTSRESNQKAGSIASAGAAKPAFTFGTTSQESLPSKPAFSFGNSSAPSVPSFNFGTKNDTSETSTGNFKFSLPFSPEKAAQKKPDAEEPKQEEQVRGSPESEDENESSVATSMTNGEENEEVLFSQRAKLMTLNPETKGYDSKGVGELKVLRDKEDKSNVRILCRSDGMGHILLNTKLVKTFKYVSADETKENFVKCPVVNSDGKLQTYIVRVKQKADGRQLCKSIADAQNSM</sequence>
<evidence type="ECO:0000259" key="9">
    <source>
        <dbReference type="PROSITE" id="PS50196"/>
    </source>
</evidence>
<feature type="compositionally biased region" description="Polar residues" evidence="8">
    <location>
        <begin position="517"/>
        <end position="544"/>
    </location>
</feature>
<keyword evidence="6" id="KW-0906">Nuclear pore complex</keyword>
<feature type="domain" description="RanBD1" evidence="9">
    <location>
        <begin position="567"/>
        <end position="709"/>
    </location>
</feature>
<dbReference type="PANTHER" id="PTHR38697">
    <property type="entry name" value="NUCLEAR PORE COMPLEX PROTEIN SIMILAR TO S. CEREVISIAE NUP2 (EUROFUNG)"/>
    <property type="match status" value="1"/>
</dbReference>
<dbReference type="AlphaFoldDB" id="A0A1G4IUH4"/>
<accession>A0A1G4IUH4</accession>
<feature type="compositionally biased region" description="Polar residues" evidence="8">
    <location>
        <begin position="384"/>
        <end position="393"/>
    </location>
</feature>
<evidence type="ECO:0000256" key="3">
    <source>
        <dbReference type="ARBA" id="ARBA00022816"/>
    </source>
</evidence>
<feature type="compositionally biased region" description="Polar residues" evidence="8">
    <location>
        <begin position="583"/>
        <end position="592"/>
    </location>
</feature>
<keyword evidence="7" id="KW-0539">Nucleus</keyword>
<gene>
    <name evidence="10" type="ORF">LAMI_0B02652G</name>
</gene>
<dbReference type="InterPro" id="IPR015007">
    <property type="entry name" value="NUP2/50/61"/>
</dbReference>
<feature type="compositionally biased region" description="Low complexity" evidence="8">
    <location>
        <begin position="485"/>
        <end position="498"/>
    </location>
</feature>
<dbReference type="FunFam" id="2.30.29.30:FF:000623">
    <property type="entry name" value="Nucleoporin nup61"/>
    <property type="match status" value="1"/>
</dbReference>
<proteinExistence type="predicted"/>
<feature type="compositionally biased region" description="Basic and acidic residues" evidence="8">
    <location>
        <begin position="248"/>
        <end position="262"/>
    </location>
</feature>
<dbReference type="GO" id="GO:0051028">
    <property type="term" value="P:mRNA transport"/>
    <property type="evidence" value="ECO:0007669"/>
    <property type="project" value="UniProtKB-KW"/>
</dbReference>
<evidence type="ECO:0000256" key="4">
    <source>
        <dbReference type="ARBA" id="ARBA00022927"/>
    </source>
</evidence>
<dbReference type="SUPFAM" id="SSF50729">
    <property type="entry name" value="PH domain-like"/>
    <property type="match status" value="1"/>
</dbReference>
<keyword evidence="5" id="KW-0811">Translocation</keyword>
<feature type="compositionally biased region" description="Polar residues" evidence="8">
    <location>
        <begin position="352"/>
        <end position="369"/>
    </location>
</feature>
<dbReference type="GO" id="GO:0005643">
    <property type="term" value="C:nuclear pore"/>
    <property type="evidence" value="ECO:0007669"/>
    <property type="project" value="UniProtKB-SubCell"/>
</dbReference>
<dbReference type="Proteomes" id="UP000191024">
    <property type="component" value="Chromosome B"/>
</dbReference>
<dbReference type="OrthoDB" id="185618at2759"/>
<evidence type="ECO:0000256" key="6">
    <source>
        <dbReference type="ARBA" id="ARBA00023132"/>
    </source>
</evidence>
<feature type="compositionally biased region" description="Polar residues" evidence="8">
    <location>
        <begin position="81"/>
        <end position="91"/>
    </location>
</feature>
<keyword evidence="3" id="KW-0509">mRNA transport</keyword>
<evidence type="ECO:0000256" key="5">
    <source>
        <dbReference type="ARBA" id="ARBA00023010"/>
    </source>
</evidence>